<gene>
    <name evidence="2" type="ORF">UFOPK3609_02253</name>
</gene>
<organism evidence="2">
    <name type="scientific">freshwater metagenome</name>
    <dbReference type="NCBI Taxonomy" id="449393"/>
    <lineage>
        <taxon>unclassified sequences</taxon>
        <taxon>metagenomes</taxon>
        <taxon>ecological metagenomes</taxon>
    </lineage>
</organism>
<feature type="compositionally biased region" description="Low complexity" evidence="1">
    <location>
        <begin position="105"/>
        <end position="117"/>
    </location>
</feature>
<feature type="region of interest" description="Disordered" evidence="1">
    <location>
        <begin position="286"/>
        <end position="310"/>
    </location>
</feature>
<reference evidence="2" key="1">
    <citation type="submission" date="2020-05" db="EMBL/GenBank/DDBJ databases">
        <authorList>
            <person name="Chiriac C."/>
            <person name="Salcher M."/>
            <person name="Ghai R."/>
            <person name="Kavagutti S V."/>
        </authorList>
    </citation>
    <scope>NUCLEOTIDE SEQUENCE</scope>
</reference>
<feature type="region of interest" description="Disordered" evidence="1">
    <location>
        <begin position="23"/>
        <end position="66"/>
    </location>
</feature>
<feature type="compositionally biased region" description="Basic and acidic residues" evidence="1">
    <location>
        <begin position="150"/>
        <end position="163"/>
    </location>
</feature>
<proteinExistence type="predicted"/>
<dbReference type="AlphaFoldDB" id="A0A6J7J0S4"/>
<name>A0A6J7J0S4_9ZZZZ</name>
<feature type="compositionally biased region" description="Basic and acidic residues" evidence="1">
    <location>
        <begin position="119"/>
        <end position="142"/>
    </location>
</feature>
<protein>
    <submittedName>
        <fullName evidence="2">Unannotated protein</fullName>
    </submittedName>
</protein>
<evidence type="ECO:0000313" key="2">
    <source>
        <dbReference type="EMBL" id="CAB4936699.1"/>
    </source>
</evidence>
<feature type="compositionally biased region" description="Basic and acidic residues" evidence="1">
    <location>
        <begin position="179"/>
        <end position="190"/>
    </location>
</feature>
<feature type="region of interest" description="Disordered" evidence="1">
    <location>
        <begin position="102"/>
        <end position="274"/>
    </location>
</feature>
<evidence type="ECO:0000256" key="1">
    <source>
        <dbReference type="SAM" id="MobiDB-lite"/>
    </source>
</evidence>
<sequence>MLQDGVADRVAVDVVDGLEVVEVDQHERGAGGRAGGGEGGGHRVVQHPPGDQAGEPVDGGHPLELGDQRGHVLHAVHHEDGQDHQAAADQQHVHRDLHTLARGPGEQQDQRAAQAGQRGDGHRGGPGEHAGRVEDRQREQDRPGVQPGGDQHRAHGDRGDRGERRRRRREVAGPGAHRHQPDARGVHHECSGQGPADGRARGRGQHDERDRQQPGAAEQQRCGHQPGQPRPDGLRPARSPAAGCRRGRRRPAGTDRGRAAVTQGRSGGHDQDIDRRGDQLCASCRAATPWGGGVGPWSRAQIGTGRCSPW</sequence>
<accession>A0A6J7J0S4</accession>
<dbReference type="EMBL" id="CAFBMQ010000469">
    <property type="protein sequence ID" value="CAB4936699.1"/>
    <property type="molecule type" value="Genomic_DNA"/>
</dbReference>
<feature type="compositionally biased region" description="Basic and acidic residues" evidence="1">
    <location>
        <begin position="198"/>
        <end position="212"/>
    </location>
</feature>